<dbReference type="Proteomes" id="UP000188318">
    <property type="component" value="Unassembled WGS sequence"/>
</dbReference>
<feature type="transmembrane region" description="Helical" evidence="1">
    <location>
        <begin position="229"/>
        <end position="248"/>
    </location>
</feature>
<keyword evidence="1" id="KW-0472">Membrane</keyword>
<proteinExistence type="predicted"/>
<organism evidence="2 3">
    <name type="scientific">Aspergillus carbonarius (strain ITEM 5010)</name>
    <dbReference type="NCBI Taxonomy" id="602072"/>
    <lineage>
        <taxon>Eukaryota</taxon>
        <taxon>Fungi</taxon>
        <taxon>Dikarya</taxon>
        <taxon>Ascomycota</taxon>
        <taxon>Pezizomycotina</taxon>
        <taxon>Eurotiomycetes</taxon>
        <taxon>Eurotiomycetidae</taxon>
        <taxon>Eurotiales</taxon>
        <taxon>Aspergillaceae</taxon>
        <taxon>Aspergillus</taxon>
        <taxon>Aspergillus subgen. Circumdati</taxon>
    </lineage>
</organism>
<evidence type="ECO:0000256" key="1">
    <source>
        <dbReference type="SAM" id="Phobius"/>
    </source>
</evidence>
<name>A0A1R3S197_ASPC5</name>
<accession>A0A1R3S197</accession>
<protein>
    <submittedName>
        <fullName evidence="2">Uncharacterized protein</fullName>
    </submittedName>
</protein>
<evidence type="ECO:0000313" key="2">
    <source>
        <dbReference type="EMBL" id="OOG00536.1"/>
    </source>
</evidence>
<keyword evidence="1" id="KW-0812">Transmembrane</keyword>
<gene>
    <name evidence="2" type="ORF">ASPCADRAFT_125558</name>
</gene>
<feature type="transmembrane region" description="Helical" evidence="1">
    <location>
        <begin position="332"/>
        <end position="354"/>
    </location>
</feature>
<dbReference type="OrthoDB" id="5412502at2759"/>
<dbReference type="AlphaFoldDB" id="A0A1R3S197"/>
<feature type="transmembrane region" description="Helical" evidence="1">
    <location>
        <begin position="310"/>
        <end position="326"/>
    </location>
</feature>
<dbReference type="VEuPathDB" id="FungiDB:ASPCADRAFT_125558"/>
<dbReference type="EMBL" id="KV907493">
    <property type="protein sequence ID" value="OOG00536.1"/>
    <property type="molecule type" value="Genomic_DNA"/>
</dbReference>
<dbReference type="STRING" id="602072.A0A1R3S197"/>
<keyword evidence="1" id="KW-1133">Transmembrane helix</keyword>
<sequence length="445" mass="50579">MEQTYFSDFRLPMDSLYRPIERTVATRAQRRDEGPREDLMEYGRKVVSKITNGTSSRFCGLEEDSTKWRFDIIPLLAVIGSSAIQKHMQAITASPFAIFPRLMPAPESLLDTDRPTRPPSVKDVKIVGVNSGIELDELNFFANLIHNVEDMEKYEFRVYRISYAMRDAEDGLDGKIASPPEKGTLQTHRSHRHRVPIKLKTFCWLNFVTLVSILITVGLYIWAGCIHDGTALVGLATMSCSTSVASLSSRWYPRLSGRTSQAEVPSGDIIIRTRAGAFILVYGDDNVIRELYEGMEDCEYMYKGKKHHRLLGTSTVLLMASIILLSNCGSVMQIAIGVAYIILNSLYWLLALLVEPRDLWDMSRYNIEFVEGRPGDSYTETLWSVINMSGSIDWVVNGEFTPSTPAWDQWLQEAKDHIGKEWDPVRRKDELMNPGLAYHNGRWFD</sequence>
<feature type="transmembrane region" description="Helical" evidence="1">
    <location>
        <begin position="202"/>
        <end position="223"/>
    </location>
</feature>
<keyword evidence="3" id="KW-1185">Reference proteome</keyword>
<reference evidence="3" key="1">
    <citation type="journal article" date="2017" name="Genome Biol.">
        <title>Comparative genomics reveals high biological diversity and specific adaptations in the industrially and medically important fungal genus Aspergillus.</title>
        <authorList>
            <person name="de Vries R.P."/>
            <person name="Riley R."/>
            <person name="Wiebenga A."/>
            <person name="Aguilar-Osorio G."/>
            <person name="Amillis S."/>
            <person name="Uchima C.A."/>
            <person name="Anderluh G."/>
            <person name="Asadollahi M."/>
            <person name="Askin M."/>
            <person name="Barry K."/>
            <person name="Battaglia E."/>
            <person name="Bayram O."/>
            <person name="Benocci T."/>
            <person name="Braus-Stromeyer S.A."/>
            <person name="Caldana C."/>
            <person name="Canovas D."/>
            <person name="Cerqueira G.C."/>
            <person name="Chen F."/>
            <person name="Chen W."/>
            <person name="Choi C."/>
            <person name="Clum A."/>
            <person name="Dos Santos R.A."/>
            <person name="Damasio A.R."/>
            <person name="Diallinas G."/>
            <person name="Emri T."/>
            <person name="Fekete E."/>
            <person name="Flipphi M."/>
            <person name="Freyberg S."/>
            <person name="Gallo A."/>
            <person name="Gournas C."/>
            <person name="Habgood R."/>
            <person name="Hainaut M."/>
            <person name="Harispe M.L."/>
            <person name="Henrissat B."/>
            <person name="Hilden K.S."/>
            <person name="Hope R."/>
            <person name="Hossain A."/>
            <person name="Karabika E."/>
            <person name="Karaffa L."/>
            <person name="Karanyi Z."/>
            <person name="Krasevec N."/>
            <person name="Kuo A."/>
            <person name="Kusch H."/>
            <person name="LaButti K."/>
            <person name="Lagendijk E.L."/>
            <person name="Lapidus A."/>
            <person name="Levasseur A."/>
            <person name="Lindquist E."/>
            <person name="Lipzen A."/>
            <person name="Logrieco A.F."/>
            <person name="MacCabe A."/>
            <person name="Maekelae M.R."/>
            <person name="Malavazi I."/>
            <person name="Melin P."/>
            <person name="Meyer V."/>
            <person name="Mielnichuk N."/>
            <person name="Miskei M."/>
            <person name="Molnar A.P."/>
            <person name="Mule G."/>
            <person name="Ngan C.Y."/>
            <person name="Orejas M."/>
            <person name="Orosz E."/>
            <person name="Ouedraogo J.P."/>
            <person name="Overkamp K.M."/>
            <person name="Park H.-S."/>
            <person name="Perrone G."/>
            <person name="Piumi F."/>
            <person name="Punt P.J."/>
            <person name="Ram A.F."/>
            <person name="Ramon A."/>
            <person name="Rauscher S."/>
            <person name="Record E."/>
            <person name="Riano-Pachon D.M."/>
            <person name="Robert V."/>
            <person name="Roehrig J."/>
            <person name="Ruller R."/>
            <person name="Salamov A."/>
            <person name="Salih N.S."/>
            <person name="Samson R.A."/>
            <person name="Sandor E."/>
            <person name="Sanguinetti M."/>
            <person name="Schuetze T."/>
            <person name="Sepcic K."/>
            <person name="Shelest E."/>
            <person name="Sherlock G."/>
            <person name="Sophianopoulou V."/>
            <person name="Squina F.M."/>
            <person name="Sun H."/>
            <person name="Susca A."/>
            <person name="Todd R.B."/>
            <person name="Tsang A."/>
            <person name="Unkles S.E."/>
            <person name="van de Wiele N."/>
            <person name="van Rossen-Uffink D."/>
            <person name="Oliveira J.V."/>
            <person name="Vesth T.C."/>
            <person name="Visser J."/>
            <person name="Yu J.-H."/>
            <person name="Zhou M."/>
            <person name="Andersen M.R."/>
            <person name="Archer D.B."/>
            <person name="Baker S.E."/>
            <person name="Benoit I."/>
            <person name="Brakhage A.A."/>
            <person name="Braus G.H."/>
            <person name="Fischer R."/>
            <person name="Frisvad J.C."/>
            <person name="Goldman G.H."/>
            <person name="Houbraken J."/>
            <person name="Oakley B."/>
            <person name="Pocsi I."/>
            <person name="Scazzocchio C."/>
            <person name="Seiboth B."/>
            <person name="vanKuyk P.A."/>
            <person name="Wortman J."/>
            <person name="Dyer P.S."/>
            <person name="Grigoriev I.V."/>
        </authorList>
    </citation>
    <scope>NUCLEOTIDE SEQUENCE [LARGE SCALE GENOMIC DNA]</scope>
    <source>
        <strain evidence="3">ITEM 5010</strain>
    </source>
</reference>
<dbReference type="OMA" id="GMEDCEY"/>
<evidence type="ECO:0000313" key="3">
    <source>
        <dbReference type="Proteomes" id="UP000188318"/>
    </source>
</evidence>